<keyword evidence="1" id="KW-0805">Transcription regulation</keyword>
<dbReference type="PANTHER" id="PTHR46796">
    <property type="entry name" value="HTH-TYPE TRANSCRIPTIONAL ACTIVATOR RHAS-RELATED"/>
    <property type="match status" value="1"/>
</dbReference>
<accession>A0ABS2J5F6</accession>
<dbReference type="InterPro" id="IPR050204">
    <property type="entry name" value="AraC_XylS_family_regulators"/>
</dbReference>
<reference evidence="5 6" key="1">
    <citation type="submission" date="2021-02" db="EMBL/GenBank/DDBJ databases">
        <authorList>
            <person name="Lee D.-H."/>
        </authorList>
    </citation>
    <scope>NUCLEOTIDE SEQUENCE [LARGE SCALE GENOMIC DNA]</scope>
    <source>
        <strain evidence="5 6">MMS20-R2-29</strain>
    </source>
</reference>
<evidence type="ECO:0000256" key="3">
    <source>
        <dbReference type="ARBA" id="ARBA00023163"/>
    </source>
</evidence>
<proteinExistence type="predicted"/>
<keyword evidence="2" id="KW-0238">DNA-binding</keyword>
<dbReference type="InterPro" id="IPR018060">
    <property type="entry name" value="HTH_AraC"/>
</dbReference>
<comment type="caution">
    <text evidence="5">The sequence shown here is derived from an EMBL/GenBank/DDBJ whole genome shotgun (WGS) entry which is preliminary data.</text>
</comment>
<evidence type="ECO:0000256" key="2">
    <source>
        <dbReference type="ARBA" id="ARBA00023125"/>
    </source>
</evidence>
<dbReference type="PANTHER" id="PTHR46796:SF7">
    <property type="entry name" value="ARAC FAMILY TRANSCRIPTIONAL REGULATOR"/>
    <property type="match status" value="1"/>
</dbReference>
<dbReference type="RefSeq" id="WP_204956709.1">
    <property type="nucleotide sequence ID" value="NZ_JAFEUO010000001.1"/>
</dbReference>
<organism evidence="5 6">
    <name type="scientific">Micromonospora humidisoli</name>
    <dbReference type="NCBI Taxonomy" id="2807622"/>
    <lineage>
        <taxon>Bacteria</taxon>
        <taxon>Bacillati</taxon>
        <taxon>Actinomycetota</taxon>
        <taxon>Actinomycetes</taxon>
        <taxon>Micromonosporales</taxon>
        <taxon>Micromonosporaceae</taxon>
        <taxon>Micromonospora</taxon>
    </lineage>
</organism>
<protein>
    <submittedName>
        <fullName evidence="5">AraC family transcriptional regulator</fullName>
    </submittedName>
</protein>
<evidence type="ECO:0000313" key="5">
    <source>
        <dbReference type="EMBL" id="MBM7081356.1"/>
    </source>
</evidence>
<gene>
    <name evidence="5" type="ORF">JQN84_02185</name>
</gene>
<dbReference type="Pfam" id="PF12852">
    <property type="entry name" value="Cupin_6"/>
    <property type="match status" value="1"/>
</dbReference>
<dbReference type="EMBL" id="JAFEUO010000001">
    <property type="protein sequence ID" value="MBM7081356.1"/>
    <property type="molecule type" value="Genomic_DNA"/>
</dbReference>
<dbReference type="PROSITE" id="PS01124">
    <property type="entry name" value="HTH_ARAC_FAMILY_2"/>
    <property type="match status" value="1"/>
</dbReference>
<keyword evidence="6" id="KW-1185">Reference proteome</keyword>
<dbReference type="SUPFAM" id="SSF46689">
    <property type="entry name" value="Homeodomain-like"/>
    <property type="match status" value="2"/>
</dbReference>
<dbReference type="Pfam" id="PF12833">
    <property type="entry name" value="HTH_18"/>
    <property type="match status" value="1"/>
</dbReference>
<evidence type="ECO:0000256" key="1">
    <source>
        <dbReference type="ARBA" id="ARBA00023015"/>
    </source>
</evidence>
<feature type="domain" description="HTH araC/xylS-type" evidence="4">
    <location>
        <begin position="208"/>
        <end position="306"/>
    </location>
</feature>
<dbReference type="Proteomes" id="UP000809587">
    <property type="component" value="Unassembled WGS sequence"/>
</dbReference>
<dbReference type="SMART" id="SM00342">
    <property type="entry name" value="HTH_ARAC"/>
    <property type="match status" value="1"/>
</dbReference>
<dbReference type="Gene3D" id="1.10.10.60">
    <property type="entry name" value="Homeodomain-like"/>
    <property type="match status" value="1"/>
</dbReference>
<dbReference type="InterPro" id="IPR032783">
    <property type="entry name" value="AraC_lig"/>
</dbReference>
<evidence type="ECO:0000313" key="6">
    <source>
        <dbReference type="Proteomes" id="UP000809587"/>
    </source>
</evidence>
<dbReference type="InterPro" id="IPR009057">
    <property type="entry name" value="Homeodomain-like_sf"/>
</dbReference>
<name>A0ABS2J5F6_9ACTN</name>
<sequence>MNDLDVLAELLRPIRLVSVFHSRWIARGPWNVQGDDDHCAVMHYALRNSCYVKLPGRPPILLQRGDLAIFPYGTAHTLGDGSPTPTRPLRSVLPERRLGESAIVRIGEAGPVTELMCASLNYDPGGEPPLYRSLPPIFMLGKPELDHEPLLLRTLESLVAETERREPGSPLVTLRAFEMVFVLALRVVLRKLTVDAPGLRALGHPGVSRALSAIYGEFQRPWTLDLLAQRAGMSRSSFAKTFRDLVGEGPALHLTRRRVQEAVQLLTYTKTPLSSIPEMVGYKSTVGFHLAFRKILNDTPGRYRAHHGLGGGPGCGVPCTDES</sequence>
<keyword evidence="3" id="KW-0804">Transcription</keyword>
<evidence type="ECO:0000259" key="4">
    <source>
        <dbReference type="PROSITE" id="PS01124"/>
    </source>
</evidence>